<reference evidence="1 2" key="1">
    <citation type="journal article" date="2022" name="bioRxiv">
        <title>Genomics of Preaxostyla Flagellates Illuminates Evolutionary Transitions and the Path Towards Mitochondrial Loss.</title>
        <authorList>
            <person name="Novak L.V.F."/>
            <person name="Treitli S.C."/>
            <person name="Pyrih J."/>
            <person name="Halakuc P."/>
            <person name="Pipaliya S.V."/>
            <person name="Vacek V."/>
            <person name="Brzon O."/>
            <person name="Soukal P."/>
            <person name="Eme L."/>
            <person name="Dacks J.B."/>
            <person name="Karnkowska A."/>
            <person name="Elias M."/>
            <person name="Hampl V."/>
        </authorList>
    </citation>
    <scope>NUCLEOTIDE SEQUENCE [LARGE SCALE GENOMIC DNA]</scope>
    <source>
        <strain evidence="1">NAU3</strain>
        <tissue evidence="1">Gut</tissue>
    </source>
</reference>
<dbReference type="Proteomes" id="UP001281761">
    <property type="component" value="Unassembled WGS sequence"/>
</dbReference>
<evidence type="ECO:0000313" key="1">
    <source>
        <dbReference type="EMBL" id="KAK2960612.1"/>
    </source>
</evidence>
<keyword evidence="2" id="KW-1185">Reference proteome</keyword>
<dbReference type="EMBL" id="JARBJD010000022">
    <property type="protein sequence ID" value="KAK2960612.1"/>
    <property type="molecule type" value="Genomic_DNA"/>
</dbReference>
<accession>A0ABQ9YA23</accession>
<protein>
    <submittedName>
        <fullName evidence="1">Uncharacterized protein</fullName>
    </submittedName>
</protein>
<comment type="caution">
    <text evidence="1">The sequence shown here is derived from an EMBL/GenBank/DDBJ whole genome shotgun (WGS) entry which is preliminary data.</text>
</comment>
<name>A0ABQ9YA23_9EUKA</name>
<proteinExistence type="predicted"/>
<organism evidence="1 2">
    <name type="scientific">Blattamonas nauphoetae</name>
    <dbReference type="NCBI Taxonomy" id="2049346"/>
    <lineage>
        <taxon>Eukaryota</taxon>
        <taxon>Metamonada</taxon>
        <taxon>Preaxostyla</taxon>
        <taxon>Oxymonadida</taxon>
        <taxon>Blattamonas</taxon>
    </lineage>
</organism>
<sequence>MDQIPINHQLDPSKMLFCHLIVICKALSISNAGPFSIQDIVFSQTDNSDSAKISVTLQNNEDIKDTGMSLSLTFVNVNSETFTGPINFEQKTKLRFESTFDVGSFPSNLEFNTIWDLESGLAKHNSYDADVQITSTKQLVITSDRRKPYVSNPVALSFNTDGEGTKVTFSLTVKNLASAPTKISVQIKDLQTGGDDLTCDFTEPSSSNADPPKFIYESLIGLYDPTATEASFRNYSSYKFGTCSFKLEDEPITPVGIDINCQTFMTPRTPNIGIVTNKTTPTFITDSPQLSLRIESDSFNTQHEYDVKIQWKDKDTHTFTIPNATDSMKYLTIVGEFNTKFQYDKMHTIVSIQDTTTKHYLQVSPEIKDFFIARPQLGITYTNITVADFRETPEATDDDPDPQSYAITKALLRAVWYNPSNVNRPSPRDVPYYIYDKSNYFLSPETLNDDTISKNPDRAPIGTGSMSWLNTQISMNITVDGAKIDYEKEYVVEVPVLIHPLLDDHNYLSIKIPPKNRILKASLTVDKRSLERVSVVVYGVMNESRQYVNTTWTDTVDSTVFHRVLSLGYDPVENLQKASGEFDLAETPGAHFAKNREYNLTAARFVNSLSLESQTVNTNEISSVLLPRAMTPQNSRHFKSPIETIPLPLHPPTIERPLQPQLNAESDEIDVQYVRTSSFRLNVSDAPHLRVVECTFPEKEREKGMKKGQVHYKVIGHRMLRSGLINIFRAYDSNNPTKGVDAYVSEWKTNEDATEITFTCEWENCNTTARLMYELIMMDENGDDQLASVVFLADGVGLGVARAFLKLVLLFFVFFV</sequence>
<gene>
    <name evidence="1" type="ORF">BLNAU_4510</name>
</gene>
<evidence type="ECO:0000313" key="2">
    <source>
        <dbReference type="Proteomes" id="UP001281761"/>
    </source>
</evidence>